<dbReference type="Pfam" id="PF14380">
    <property type="entry name" value="WAK_assoc"/>
    <property type="match status" value="1"/>
</dbReference>
<reference evidence="4" key="1">
    <citation type="journal article" date="2010" name="Nat. Biotechnol.">
        <title>Draft genome sequence of the oilseed species Ricinus communis.</title>
        <authorList>
            <person name="Chan A.P."/>
            <person name="Crabtree J."/>
            <person name="Zhao Q."/>
            <person name="Lorenzi H."/>
            <person name="Orvis J."/>
            <person name="Puiu D."/>
            <person name="Melake-Berhan A."/>
            <person name="Jones K.M."/>
            <person name="Redman J."/>
            <person name="Chen G."/>
            <person name="Cahoon E.B."/>
            <person name="Gedil M."/>
            <person name="Stanke M."/>
            <person name="Haas B.J."/>
            <person name="Wortman J.R."/>
            <person name="Fraser-Liggett C.M."/>
            <person name="Ravel J."/>
            <person name="Rabinowicz P.D."/>
        </authorList>
    </citation>
    <scope>NUCLEOTIDE SEQUENCE [LARGE SCALE GENOMIC DNA]</scope>
    <source>
        <strain evidence="4">cv. Hale</strain>
    </source>
</reference>
<evidence type="ECO:0000256" key="1">
    <source>
        <dbReference type="ARBA" id="ARBA00023180"/>
    </source>
</evidence>
<evidence type="ECO:0000313" key="4">
    <source>
        <dbReference type="Proteomes" id="UP000008311"/>
    </source>
</evidence>
<dbReference type="EMBL" id="EQ973777">
    <property type="protein sequence ID" value="EEF49969.1"/>
    <property type="molecule type" value="Genomic_DNA"/>
</dbReference>
<dbReference type="AlphaFoldDB" id="B9RFJ8"/>
<dbReference type="InParanoid" id="B9RFJ8"/>
<proteinExistence type="predicted"/>
<keyword evidence="1" id="KW-0325">Glycoprotein</keyword>
<name>B9RFJ8_RICCO</name>
<keyword evidence="4" id="KW-1185">Reference proteome</keyword>
<gene>
    <name evidence="3" type="ORF">RCOM_1435330</name>
</gene>
<organism evidence="3 4">
    <name type="scientific">Ricinus communis</name>
    <name type="common">Castor bean</name>
    <dbReference type="NCBI Taxonomy" id="3988"/>
    <lineage>
        <taxon>Eukaryota</taxon>
        <taxon>Viridiplantae</taxon>
        <taxon>Streptophyta</taxon>
        <taxon>Embryophyta</taxon>
        <taxon>Tracheophyta</taxon>
        <taxon>Spermatophyta</taxon>
        <taxon>Magnoliopsida</taxon>
        <taxon>eudicotyledons</taxon>
        <taxon>Gunneridae</taxon>
        <taxon>Pentapetalae</taxon>
        <taxon>rosids</taxon>
        <taxon>fabids</taxon>
        <taxon>Malpighiales</taxon>
        <taxon>Euphorbiaceae</taxon>
        <taxon>Acalyphoideae</taxon>
        <taxon>Acalypheae</taxon>
        <taxon>Ricinus</taxon>
    </lineage>
</organism>
<feature type="domain" description="Wall-associated receptor kinase C-terminal" evidence="2">
    <location>
        <begin position="6"/>
        <end position="54"/>
    </location>
</feature>
<dbReference type="Proteomes" id="UP000008311">
    <property type="component" value="Unassembled WGS sequence"/>
</dbReference>
<accession>B9RFJ8</accession>
<evidence type="ECO:0000259" key="2">
    <source>
        <dbReference type="Pfam" id="PF14380"/>
    </source>
</evidence>
<dbReference type="InterPro" id="IPR032872">
    <property type="entry name" value="WAK_assoc_C"/>
</dbReference>
<sequence length="65" mass="7123">MALEKQNGNGSTKTLQEGFKVSWSLDSNCRKCEGSGGACGYYVNSAWNFKCFYPTGKNHPKIVIA</sequence>
<protein>
    <recommendedName>
        <fullName evidence="2">Wall-associated receptor kinase C-terminal domain-containing protein</fullName>
    </recommendedName>
</protein>
<evidence type="ECO:0000313" key="3">
    <source>
        <dbReference type="EMBL" id="EEF49969.1"/>
    </source>
</evidence>